<comment type="caution">
    <text evidence="1">The sequence shown here is derived from an EMBL/GenBank/DDBJ whole genome shotgun (WGS) entry which is preliminary data.</text>
</comment>
<dbReference type="AlphaFoldDB" id="A0A9P5TPI6"/>
<organism evidence="1 2">
    <name type="scientific">Gymnopilus junonius</name>
    <name type="common">Spectacular rustgill mushroom</name>
    <name type="synonym">Gymnopilus spectabilis subsp. junonius</name>
    <dbReference type="NCBI Taxonomy" id="109634"/>
    <lineage>
        <taxon>Eukaryota</taxon>
        <taxon>Fungi</taxon>
        <taxon>Dikarya</taxon>
        <taxon>Basidiomycota</taxon>
        <taxon>Agaricomycotina</taxon>
        <taxon>Agaricomycetes</taxon>
        <taxon>Agaricomycetidae</taxon>
        <taxon>Agaricales</taxon>
        <taxon>Agaricineae</taxon>
        <taxon>Hymenogastraceae</taxon>
        <taxon>Gymnopilus</taxon>
    </lineage>
</organism>
<gene>
    <name evidence="1" type="ORF">CPB84DRAFT_1678168</name>
</gene>
<dbReference type="OrthoDB" id="3004311at2759"/>
<sequence>FPAGYFRIRAAGTNLYWSVHHGDIHEDGNALHLYPRHDTDMPEQTFFVNEKGEFCTRGLGIDVIGTTLIISQSRPPTVPWPNPWSHPLPTFTYSPQSKTISVKFHIDPIASDQWPRAETEWKEPHKHFIVSARPLADVRIHQFNEVSRWAPSGRFIAWTHHAGHVWNRNHEHALGVVEEKDILESNEMDRIRWVIEQV</sequence>
<dbReference type="Proteomes" id="UP000724874">
    <property type="component" value="Unassembled WGS sequence"/>
</dbReference>
<evidence type="ECO:0000313" key="1">
    <source>
        <dbReference type="EMBL" id="KAF8903309.1"/>
    </source>
</evidence>
<dbReference type="InterPro" id="IPR035992">
    <property type="entry name" value="Ricin_B-like_lectins"/>
</dbReference>
<name>A0A9P5TPI6_GYMJU</name>
<protein>
    <submittedName>
        <fullName evidence="1">Uncharacterized protein</fullName>
    </submittedName>
</protein>
<dbReference type="SUPFAM" id="SSF50370">
    <property type="entry name" value="Ricin B-like lectins"/>
    <property type="match status" value="1"/>
</dbReference>
<evidence type="ECO:0000313" key="2">
    <source>
        <dbReference type="Proteomes" id="UP000724874"/>
    </source>
</evidence>
<feature type="non-terminal residue" evidence="1">
    <location>
        <position position="1"/>
    </location>
</feature>
<accession>A0A9P5TPI6</accession>
<keyword evidence="2" id="KW-1185">Reference proteome</keyword>
<dbReference type="EMBL" id="JADNYJ010000031">
    <property type="protein sequence ID" value="KAF8903309.1"/>
    <property type="molecule type" value="Genomic_DNA"/>
</dbReference>
<proteinExistence type="predicted"/>
<reference evidence="1" key="1">
    <citation type="submission" date="2020-11" db="EMBL/GenBank/DDBJ databases">
        <authorList>
            <consortium name="DOE Joint Genome Institute"/>
            <person name="Ahrendt S."/>
            <person name="Riley R."/>
            <person name="Andreopoulos W."/>
            <person name="LaButti K."/>
            <person name="Pangilinan J."/>
            <person name="Ruiz-duenas F.J."/>
            <person name="Barrasa J.M."/>
            <person name="Sanchez-Garcia M."/>
            <person name="Camarero S."/>
            <person name="Miyauchi S."/>
            <person name="Serrano A."/>
            <person name="Linde D."/>
            <person name="Babiker R."/>
            <person name="Drula E."/>
            <person name="Ayuso-Fernandez I."/>
            <person name="Pacheco R."/>
            <person name="Padilla G."/>
            <person name="Ferreira P."/>
            <person name="Barriuso J."/>
            <person name="Kellner H."/>
            <person name="Castanera R."/>
            <person name="Alfaro M."/>
            <person name="Ramirez L."/>
            <person name="Pisabarro A.G."/>
            <person name="Kuo A."/>
            <person name="Tritt A."/>
            <person name="Lipzen A."/>
            <person name="He G."/>
            <person name="Yan M."/>
            <person name="Ng V."/>
            <person name="Cullen D."/>
            <person name="Martin F."/>
            <person name="Rosso M.-N."/>
            <person name="Henrissat B."/>
            <person name="Hibbett D."/>
            <person name="Martinez A.T."/>
            <person name="Grigoriev I.V."/>
        </authorList>
    </citation>
    <scope>NUCLEOTIDE SEQUENCE</scope>
    <source>
        <strain evidence="1">AH 44721</strain>
    </source>
</reference>